<dbReference type="AlphaFoldDB" id="A0A397SBL3"/>
<sequence>MPQTKLKFSVFPLGNIAKEIEELKELSYKTITTRSTTKTLLYETHSQAKYKSRLLNLSYLPDPVNCSNQEEFISSIITEANDYTSESDTTECYDCIITNLSKSDVDDENKK</sequence>
<keyword evidence="2" id="KW-1185">Reference proteome</keyword>
<organism evidence="1 2">
    <name type="scientific">Glomus cerebriforme</name>
    <dbReference type="NCBI Taxonomy" id="658196"/>
    <lineage>
        <taxon>Eukaryota</taxon>
        <taxon>Fungi</taxon>
        <taxon>Fungi incertae sedis</taxon>
        <taxon>Mucoromycota</taxon>
        <taxon>Glomeromycotina</taxon>
        <taxon>Glomeromycetes</taxon>
        <taxon>Glomerales</taxon>
        <taxon>Glomeraceae</taxon>
        <taxon>Glomus</taxon>
    </lineage>
</organism>
<name>A0A397SBL3_9GLOM</name>
<dbReference type="Proteomes" id="UP000265703">
    <property type="component" value="Unassembled WGS sequence"/>
</dbReference>
<dbReference type="EMBL" id="QKYT01000686">
    <property type="protein sequence ID" value="RIA82239.1"/>
    <property type="molecule type" value="Genomic_DNA"/>
</dbReference>
<reference evidence="1 2" key="1">
    <citation type="submission" date="2018-06" db="EMBL/GenBank/DDBJ databases">
        <title>Comparative genomics reveals the genomic features of Rhizophagus irregularis, R. cerebriforme, R. diaphanum and Gigaspora rosea, and their symbiotic lifestyle signature.</title>
        <authorList>
            <person name="Morin E."/>
            <person name="San Clemente H."/>
            <person name="Chen E.C.H."/>
            <person name="De La Providencia I."/>
            <person name="Hainaut M."/>
            <person name="Kuo A."/>
            <person name="Kohler A."/>
            <person name="Murat C."/>
            <person name="Tang N."/>
            <person name="Roy S."/>
            <person name="Loubradou J."/>
            <person name="Henrissat B."/>
            <person name="Grigoriev I.V."/>
            <person name="Corradi N."/>
            <person name="Roux C."/>
            <person name="Martin F.M."/>
        </authorList>
    </citation>
    <scope>NUCLEOTIDE SEQUENCE [LARGE SCALE GENOMIC DNA]</scope>
    <source>
        <strain evidence="1 2">DAOM 227022</strain>
    </source>
</reference>
<evidence type="ECO:0000313" key="2">
    <source>
        <dbReference type="Proteomes" id="UP000265703"/>
    </source>
</evidence>
<gene>
    <name evidence="1" type="ORF">C1645_835662</name>
</gene>
<evidence type="ECO:0000313" key="1">
    <source>
        <dbReference type="EMBL" id="RIA82239.1"/>
    </source>
</evidence>
<proteinExistence type="predicted"/>
<protein>
    <submittedName>
        <fullName evidence="1">Uncharacterized protein</fullName>
    </submittedName>
</protein>
<accession>A0A397SBL3</accession>
<comment type="caution">
    <text evidence="1">The sequence shown here is derived from an EMBL/GenBank/DDBJ whole genome shotgun (WGS) entry which is preliminary data.</text>
</comment>